<organism evidence="2 3">
    <name type="scientific">Nostoc sphaeroides CCNUC1</name>
    <dbReference type="NCBI Taxonomy" id="2653204"/>
    <lineage>
        <taxon>Bacteria</taxon>
        <taxon>Bacillati</taxon>
        <taxon>Cyanobacteriota</taxon>
        <taxon>Cyanophyceae</taxon>
        <taxon>Nostocales</taxon>
        <taxon>Nostocaceae</taxon>
        <taxon>Nostoc</taxon>
    </lineage>
</organism>
<dbReference type="EMBL" id="CP045227">
    <property type="protein sequence ID" value="QFS51767.1"/>
    <property type="molecule type" value="Genomic_DNA"/>
</dbReference>
<sequence>MNSINEYCNKQVSRFPSGNHRTSNGDRTLTETVSNEKKCDRILFTSR</sequence>
<evidence type="ECO:0000313" key="3">
    <source>
        <dbReference type="Proteomes" id="UP000326678"/>
    </source>
</evidence>
<keyword evidence="3" id="KW-1185">Reference proteome</keyword>
<evidence type="ECO:0000313" key="2">
    <source>
        <dbReference type="EMBL" id="QFS51767.1"/>
    </source>
</evidence>
<feature type="region of interest" description="Disordered" evidence="1">
    <location>
        <begin position="11"/>
        <end position="33"/>
    </location>
</feature>
<dbReference type="KEGG" id="nsh:GXM_09261"/>
<gene>
    <name evidence="2" type="ORF">GXM_09261</name>
</gene>
<name>A0A5P8WG02_9NOSO</name>
<accession>A0A5P8WG02</accession>
<evidence type="ECO:0000256" key="1">
    <source>
        <dbReference type="SAM" id="MobiDB-lite"/>
    </source>
</evidence>
<proteinExistence type="predicted"/>
<protein>
    <submittedName>
        <fullName evidence="2">Uncharacterized protein</fullName>
    </submittedName>
</protein>
<dbReference type="Proteomes" id="UP000326678">
    <property type="component" value="Chromosome Gxm2"/>
</dbReference>
<dbReference type="AlphaFoldDB" id="A0A5P8WG02"/>
<reference evidence="2 3" key="1">
    <citation type="submission" date="2019-10" db="EMBL/GenBank/DDBJ databases">
        <title>Genomic and transcriptomic insights into the perfect genentic adaptation of a filamentous nitrogen-fixing cyanobacterium to rice fields.</title>
        <authorList>
            <person name="Chen Z."/>
        </authorList>
    </citation>
    <scope>NUCLEOTIDE SEQUENCE [LARGE SCALE GENOMIC DNA]</scope>
    <source>
        <strain evidence="2">CCNUC1</strain>
    </source>
</reference>